<reference evidence="2" key="1">
    <citation type="submission" date="2013-02" db="EMBL/GenBank/DDBJ databases">
        <authorList>
            <person name="Hughes D."/>
        </authorList>
    </citation>
    <scope>NUCLEOTIDE SEQUENCE</scope>
    <source>
        <strain>Durham</strain>
        <strain evidence="2">NC isolate 2 -- Noor lab</strain>
    </source>
</reference>
<name>T1H530_MEGSC</name>
<protein>
    <submittedName>
        <fullName evidence="1">Uncharacterized protein</fullName>
    </submittedName>
</protein>
<evidence type="ECO:0000313" key="2">
    <source>
        <dbReference type="Proteomes" id="UP000015102"/>
    </source>
</evidence>
<dbReference type="AlphaFoldDB" id="T1H530"/>
<dbReference type="EnsemblMetazoa" id="MESCA011404-RA">
    <property type="protein sequence ID" value="MESCA011404-PA"/>
    <property type="gene ID" value="MESCA011404"/>
</dbReference>
<keyword evidence="2" id="KW-1185">Reference proteome</keyword>
<proteinExistence type="predicted"/>
<evidence type="ECO:0000313" key="1">
    <source>
        <dbReference type="EnsemblMetazoa" id="MESCA011404-PA"/>
    </source>
</evidence>
<dbReference type="EMBL" id="CAQQ02384659">
    <property type="status" value="NOT_ANNOTATED_CDS"/>
    <property type="molecule type" value="Genomic_DNA"/>
</dbReference>
<dbReference type="HOGENOM" id="CLU_2485899_0_0_1"/>
<organism evidence="1 2">
    <name type="scientific">Megaselia scalaris</name>
    <name type="common">Humpbacked fly</name>
    <name type="synonym">Phora scalaris</name>
    <dbReference type="NCBI Taxonomy" id="36166"/>
    <lineage>
        <taxon>Eukaryota</taxon>
        <taxon>Metazoa</taxon>
        <taxon>Ecdysozoa</taxon>
        <taxon>Arthropoda</taxon>
        <taxon>Hexapoda</taxon>
        <taxon>Insecta</taxon>
        <taxon>Pterygota</taxon>
        <taxon>Neoptera</taxon>
        <taxon>Endopterygota</taxon>
        <taxon>Diptera</taxon>
        <taxon>Brachycera</taxon>
        <taxon>Muscomorpha</taxon>
        <taxon>Platypezoidea</taxon>
        <taxon>Phoridae</taxon>
        <taxon>Megaseliini</taxon>
        <taxon>Megaselia</taxon>
    </lineage>
</organism>
<sequence length="87" mass="10077">MIYPALKKGDRSDHRSQTTYALVTYQEIRISVNFHSKEGNSQELIIVMEVRSIALEGAKRQETWPATVEFTSKNYISILGILQKWNF</sequence>
<dbReference type="Proteomes" id="UP000015102">
    <property type="component" value="Unassembled WGS sequence"/>
</dbReference>
<dbReference type="EMBL" id="CAQQ02384658">
    <property type="status" value="NOT_ANNOTATED_CDS"/>
    <property type="molecule type" value="Genomic_DNA"/>
</dbReference>
<reference evidence="1" key="2">
    <citation type="submission" date="2015-06" db="UniProtKB">
        <authorList>
            <consortium name="EnsemblMetazoa"/>
        </authorList>
    </citation>
    <scope>IDENTIFICATION</scope>
</reference>
<accession>T1H530</accession>